<comment type="similarity">
    <text evidence="1">Belongs to the 'phage' integrase family.</text>
</comment>
<evidence type="ECO:0000256" key="4">
    <source>
        <dbReference type="ARBA" id="ARBA00023172"/>
    </source>
</evidence>
<proteinExistence type="inferred from homology"/>
<evidence type="ECO:0000259" key="5">
    <source>
        <dbReference type="PROSITE" id="PS51898"/>
    </source>
</evidence>
<sequence>MALTDTFVRQVKPTGKANGDKYADGAGMYLLVKTAGKYWRMDYTFAGKRKTLALGTYPEVSLAKARDRRAAARELLADGTDPSAAKREEKRARADAAANTFEAVAREWLGKTAAKRASGTQLKVKTWLEKDAFPFIGKMPMSTIGPRDILERVVRKLEARGAIDTAHRVKQLCGQVFRFAVVSGLAERDVTADLSEALASKATRHFAAITEPKRVGDLMRSIHAYSGHPTTVAALKLSPLLFVRPGELRTAEWAEIDLDAAEWRIAGAKMKMKVDHVVPLATQAVEILRDLHPITGHGRFVFPSIRTGERPMSENTINAALRGMGYSAEVHTAHGFRATARTIMDEVLGERVDFIEHQLSHMVRDTNGRAYNRTAHLPARREMMQRWADYLDKLRIGADVIPLKPRQMT</sequence>
<protein>
    <submittedName>
        <fullName evidence="6">Prophage CP4-57 integrase</fullName>
    </submittedName>
</protein>
<evidence type="ECO:0000256" key="1">
    <source>
        <dbReference type="ARBA" id="ARBA00008857"/>
    </source>
</evidence>
<dbReference type="GO" id="GO:0003677">
    <property type="term" value="F:DNA binding"/>
    <property type="evidence" value="ECO:0007669"/>
    <property type="project" value="UniProtKB-KW"/>
</dbReference>
<dbReference type="AlphaFoldDB" id="A0A0H2M5S7"/>
<keyword evidence="3" id="KW-0238">DNA-binding</keyword>
<dbReference type="PATRIC" id="fig|34073.19.peg.6705"/>
<dbReference type="CDD" id="cd00801">
    <property type="entry name" value="INT_P4_C"/>
    <property type="match status" value="1"/>
</dbReference>
<dbReference type="Gene3D" id="3.30.160.390">
    <property type="entry name" value="Integrase, DNA-binding domain"/>
    <property type="match status" value="1"/>
</dbReference>
<dbReference type="PANTHER" id="PTHR30629">
    <property type="entry name" value="PROPHAGE INTEGRASE"/>
    <property type="match status" value="1"/>
</dbReference>
<gene>
    <name evidence="6" type="primary">intA3</name>
    <name evidence="6" type="ORF">VPARA_65090</name>
</gene>
<name>A0A0H2M5S7_VARPD</name>
<dbReference type="InterPro" id="IPR038488">
    <property type="entry name" value="Integrase_DNA-bd_sf"/>
</dbReference>
<dbReference type="PROSITE" id="PS51898">
    <property type="entry name" value="TYR_RECOMBINASE"/>
    <property type="match status" value="1"/>
</dbReference>
<keyword evidence="4" id="KW-0233">DNA recombination</keyword>
<evidence type="ECO:0000256" key="3">
    <source>
        <dbReference type="ARBA" id="ARBA00023125"/>
    </source>
</evidence>
<dbReference type="InterPro" id="IPR025166">
    <property type="entry name" value="Integrase_DNA_bind_dom"/>
</dbReference>
<dbReference type="EMBL" id="JZWI01000054">
    <property type="protein sequence ID" value="KLN52410.1"/>
    <property type="molecule type" value="Genomic_DNA"/>
</dbReference>
<dbReference type="Gene3D" id="1.10.150.130">
    <property type="match status" value="1"/>
</dbReference>
<dbReference type="RefSeq" id="WP_047787534.1">
    <property type="nucleotide sequence ID" value="NZ_JZWI01000054.1"/>
</dbReference>
<feature type="domain" description="Tyr recombinase" evidence="5">
    <location>
        <begin position="204"/>
        <end position="389"/>
    </location>
</feature>
<dbReference type="Pfam" id="PF22022">
    <property type="entry name" value="Phage_int_M"/>
    <property type="match status" value="1"/>
</dbReference>
<dbReference type="InterPro" id="IPR011010">
    <property type="entry name" value="DNA_brk_join_enz"/>
</dbReference>
<dbReference type="InterPro" id="IPR013762">
    <property type="entry name" value="Integrase-like_cat_sf"/>
</dbReference>
<dbReference type="InterPro" id="IPR002104">
    <property type="entry name" value="Integrase_catalytic"/>
</dbReference>
<dbReference type="Pfam" id="PF00589">
    <property type="entry name" value="Phage_integrase"/>
    <property type="match status" value="1"/>
</dbReference>
<accession>A0A0H2M5S7</accession>
<dbReference type="PANTHER" id="PTHR30629:SF2">
    <property type="entry name" value="PROPHAGE INTEGRASE INTS-RELATED"/>
    <property type="match status" value="1"/>
</dbReference>
<dbReference type="Pfam" id="PF13356">
    <property type="entry name" value="Arm-DNA-bind_3"/>
    <property type="match status" value="1"/>
</dbReference>
<keyword evidence="2" id="KW-0229">DNA integration</keyword>
<dbReference type="InterPro" id="IPR053876">
    <property type="entry name" value="Phage_int_M"/>
</dbReference>
<evidence type="ECO:0000313" key="6">
    <source>
        <dbReference type="EMBL" id="KLN52410.1"/>
    </source>
</evidence>
<comment type="caution">
    <text evidence="6">The sequence shown here is derived from an EMBL/GenBank/DDBJ whole genome shotgun (WGS) entry which is preliminary data.</text>
</comment>
<dbReference type="Proteomes" id="UP000035170">
    <property type="component" value="Unassembled WGS sequence"/>
</dbReference>
<dbReference type="InterPro" id="IPR010998">
    <property type="entry name" value="Integrase_recombinase_N"/>
</dbReference>
<organism evidence="6 7">
    <name type="scientific">Variovorax paradoxus</name>
    <dbReference type="NCBI Taxonomy" id="34073"/>
    <lineage>
        <taxon>Bacteria</taxon>
        <taxon>Pseudomonadati</taxon>
        <taxon>Pseudomonadota</taxon>
        <taxon>Betaproteobacteria</taxon>
        <taxon>Burkholderiales</taxon>
        <taxon>Comamonadaceae</taxon>
        <taxon>Variovorax</taxon>
    </lineage>
</organism>
<reference evidence="6 7" key="1">
    <citation type="submission" date="2015-03" db="EMBL/GenBank/DDBJ databases">
        <title>Genome sequence of Variovorax paradoxus TBEA6.</title>
        <authorList>
            <person name="Poehlein A."/>
            <person name="Schuldes J."/>
            <person name="Wuebbeler J.H."/>
            <person name="Hiessl S."/>
            <person name="Steinbuechel A."/>
            <person name="Daniel R."/>
        </authorList>
    </citation>
    <scope>NUCLEOTIDE SEQUENCE [LARGE SCALE GENOMIC DNA]</scope>
    <source>
        <strain evidence="6 7">TBEA6</strain>
    </source>
</reference>
<dbReference type="GO" id="GO:0006310">
    <property type="term" value="P:DNA recombination"/>
    <property type="evidence" value="ECO:0007669"/>
    <property type="project" value="UniProtKB-KW"/>
</dbReference>
<evidence type="ECO:0000313" key="7">
    <source>
        <dbReference type="Proteomes" id="UP000035170"/>
    </source>
</evidence>
<dbReference type="Gene3D" id="1.10.443.10">
    <property type="entry name" value="Intergrase catalytic core"/>
    <property type="match status" value="1"/>
</dbReference>
<dbReference type="GO" id="GO:0015074">
    <property type="term" value="P:DNA integration"/>
    <property type="evidence" value="ECO:0007669"/>
    <property type="project" value="UniProtKB-KW"/>
</dbReference>
<keyword evidence="7" id="KW-1185">Reference proteome</keyword>
<dbReference type="InterPro" id="IPR050808">
    <property type="entry name" value="Phage_Integrase"/>
</dbReference>
<dbReference type="SUPFAM" id="SSF56349">
    <property type="entry name" value="DNA breaking-rejoining enzymes"/>
    <property type="match status" value="1"/>
</dbReference>
<evidence type="ECO:0000256" key="2">
    <source>
        <dbReference type="ARBA" id="ARBA00022908"/>
    </source>
</evidence>